<dbReference type="GO" id="GO:0003677">
    <property type="term" value="F:DNA binding"/>
    <property type="evidence" value="ECO:0007669"/>
    <property type="project" value="UniProtKB-KW"/>
</dbReference>
<comment type="similarity">
    <text evidence="2">Belongs to the SNF2/RAD54 helicase family.</text>
</comment>
<keyword evidence="5" id="KW-0347">Helicase</keyword>
<dbReference type="Pfam" id="PF00271">
    <property type="entry name" value="Helicase_C"/>
    <property type="match status" value="1"/>
</dbReference>
<evidence type="ECO:0000256" key="7">
    <source>
        <dbReference type="ARBA" id="ARBA00023125"/>
    </source>
</evidence>
<feature type="region of interest" description="Disordered" evidence="9">
    <location>
        <begin position="1100"/>
        <end position="1123"/>
    </location>
</feature>
<comment type="subcellular location">
    <subcellularLocation>
        <location evidence="1">Nucleus</location>
    </subcellularLocation>
</comment>
<evidence type="ECO:0000259" key="11">
    <source>
        <dbReference type="PROSITE" id="PS51194"/>
    </source>
</evidence>
<gene>
    <name evidence="12" type="primary">RAD54L2</name>
    <name evidence="12" type="synonym">LOC109892616</name>
</gene>
<evidence type="ECO:0000313" key="12">
    <source>
        <dbReference type="Ensembl" id="ENSOKIP00005018804.1"/>
    </source>
</evidence>
<protein>
    <submittedName>
        <fullName evidence="12">RAD54 like 2</fullName>
    </submittedName>
</protein>
<reference evidence="12" key="1">
    <citation type="submission" date="2025-08" db="UniProtKB">
        <authorList>
            <consortium name="Ensembl"/>
        </authorList>
    </citation>
    <scope>IDENTIFICATION</scope>
</reference>
<dbReference type="PROSITE" id="PS51194">
    <property type="entry name" value="HELICASE_CTER"/>
    <property type="match status" value="1"/>
</dbReference>
<evidence type="ECO:0000256" key="2">
    <source>
        <dbReference type="ARBA" id="ARBA00007025"/>
    </source>
</evidence>
<dbReference type="GO" id="GO:0005634">
    <property type="term" value="C:nucleus"/>
    <property type="evidence" value="ECO:0007669"/>
    <property type="project" value="UniProtKB-SubCell"/>
</dbReference>
<dbReference type="AlphaFoldDB" id="A0A8C7F768"/>
<dbReference type="CDD" id="cd18069">
    <property type="entry name" value="DEXHc_ARIP4"/>
    <property type="match status" value="1"/>
</dbReference>
<dbReference type="InterPro" id="IPR014001">
    <property type="entry name" value="Helicase_ATP-bd"/>
</dbReference>
<dbReference type="SMART" id="SM00487">
    <property type="entry name" value="DEXDc"/>
    <property type="match status" value="1"/>
</dbReference>
<evidence type="ECO:0000256" key="6">
    <source>
        <dbReference type="ARBA" id="ARBA00022840"/>
    </source>
</evidence>
<organism evidence="12 13">
    <name type="scientific">Oncorhynchus kisutch</name>
    <name type="common">Coho salmon</name>
    <name type="synonym">Salmo kisutch</name>
    <dbReference type="NCBI Taxonomy" id="8019"/>
    <lineage>
        <taxon>Eukaryota</taxon>
        <taxon>Metazoa</taxon>
        <taxon>Chordata</taxon>
        <taxon>Craniata</taxon>
        <taxon>Vertebrata</taxon>
        <taxon>Euteleostomi</taxon>
        <taxon>Actinopterygii</taxon>
        <taxon>Neopterygii</taxon>
        <taxon>Teleostei</taxon>
        <taxon>Protacanthopterygii</taxon>
        <taxon>Salmoniformes</taxon>
        <taxon>Salmonidae</taxon>
        <taxon>Salmoninae</taxon>
        <taxon>Oncorhynchus</taxon>
    </lineage>
</organism>
<feature type="region of interest" description="Disordered" evidence="9">
    <location>
        <begin position="1001"/>
        <end position="1027"/>
    </location>
</feature>
<evidence type="ECO:0000313" key="13">
    <source>
        <dbReference type="Proteomes" id="UP000694557"/>
    </source>
</evidence>
<feature type="region of interest" description="Disordered" evidence="9">
    <location>
        <begin position="910"/>
        <end position="937"/>
    </location>
</feature>
<keyword evidence="3" id="KW-0547">Nucleotide-binding</keyword>
<feature type="compositionally biased region" description="Low complexity" evidence="9">
    <location>
        <begin position="1010"/>
        <end position="1027"/>
    </location>
</feature>
<dbReference type="GO" id="GO:0016887">
    <property type="term" value="F:ATP hydrolysis activity"/>
    <property type="evidence" value="ECO:0007669"/>
    <property type="project" value="InterPro"/>
</dbReference>
<dbReference type="GO" id="GO:0004386">
    <property type="term" value="F:helicase activity"/>
    <property type="evidence" value="ECO:0007669"/>
    <property type="project" value="UniProtKB-KW"/>
</dbReference>
<dbReference type="Proteomes" id="UP000694557">
    <property type="component" value="Unassembled WGS sequence"/>
</dbReference>
<dbReference type="Gene3D" id="3.40.50.300">
    <property type="entry name" value="P-loop containing nucleotide triphosphate hydrolases"/>
    <property type="match status" value="1"/>
</dbReference>
<feature type="region of interest" description="Disordered" evidence="9">
    <location>
        <begin position="1062"/>
        <end position="1081"/>
    </location>
</feature>
<dbReference type="GO" id="GO:0005524">
    <property type="term" value="F:ATP binding"/>
    <property type="evidence" value="ECO:0007669"/>
    <property type="project" value="UniProtKB-KW"/>
</dbReference>
<evidence type="ECO:0000256" key="3">
    <source>
        <dbReference type="ARBA" id="ARBA00022741"/>
    </source>
</evidence>
<dbReference type="Ensembl" id="ENSOKIT00005020047.1">
    <property type="protein sequence ID" value="ENSOKIP00005018804.1"/>
    <property type="gene ID" value="ENSOKIG00005007790.1"/>
</dbReference>
<feature type="compositionally biased region" description="Acidic residues" evidence="9">
    <location>
        <begin position="1113"/>
        <end position="1123"/>
    </location>
</feature>
<evidence type="ECO:0000256" key="4">
    <source>
        <dbReference type="ARBA" id="ARBA00022801"/>
    </source>
</evidence>
<evidence type="ECO:0000256" key="5">
    <source>
        <dbReference type="ARBA" id="ARBA00022806"/>
    </source>
</evidence>
<accession>A0A8C7F768</accession>
<dbReference type="PANTHER" id="PTHR45797">
    <property type="entry name" value="RAD54-LIKE"/>
    <property type="match status" value="1"/>
</dbReference>
<keyword evidence="8" id="KW-0539">Nucleus</keyword>
<dbReference type="InterPro" id="IPR044574">
    <property type="entry name" value="ARIP4-like"/>
</dbReference>
<dbReference type="SUPFAM" id="SSF52540">
    <property type="entry name" value="P-loop containing nucleoside triphosphate hydrolases"/>
    <property type="match status" value="2"/>
</dbReference>
<proteinExistence type="inferred from homology"/>
<keyword evidence="7" id="KW-0238">DNA-binding</keyword>
<dbReference type="SMART" id="SM00490">
    <property type="entry name" value="HELICc"/>
    <property type="match status" value="1"/>
</dbReference>
<evidence type="ECO:0000259" key="10">
    <source>
        <dbReference type="PROSITE" id="PS51192"/>
    </source>
</evidence>
<reference evidence="12" key="2">
    <citation type="submission" date="2025-09" db="UniProtKB">
        <authorList>
            <consortium name="Ensembl"/>
        </authorList>
    </citation>
    <scope>IDENTIFICATION</scope>
</reference>
<name>A0A8C7F768_ONCKI</name>
<evidence type="ECO:0000256" key="1">
    <source>
        <dbReference type="ARBA" id="ARBA00004123"/>
    </source>
</evidence>
<dbReference type="Gene3D" id="3.40.50.10810">
    <property type="entry name" value="Tandem AAA-ATPase domain"/>
    <property type="match status" value="1"/>
</dbReference>
<feature type="region of interest" description="Disordered" evidence="9">
    <location>
        <begin position="11"/>
        <end position="45"/>
    </location>
</feature>
<feature type="region of interest" description="Disordered" evidence="9">
    <location>
        <begin position="845"/>
        <end position="864"/>
    </location>
</feature>
<sequence length="1123" mass="123159">FFPNPDVIELSSGDDDTLPISSESANEDEGAGGTEESSGAHINDSLNQPDAQGRVLVNINHPAEEEDLYLVPQLARAVKPHQVGGIRFLYDNLVESLERYKGSSGFGCILAHSMGLGKTLQVISFIDILLRYTGAHTVLAIVPVNTLQNWLAEFNLWLPSQEALPPDSDPAAVAGRTFRVHILNDEHKTTVARAKVVEDWSRDGGVLLMGYEMYRLLSLKKSFVTGRKRKSKKPQGPVIIDLDEEDRQQELMKGIEKALARPGPDVVICDEGHRIKNYHASTSQALKNIRSRRRVVLTGYPLQNNLIEYWCMVDFVRPDFLGTRQEFSNMFERPILNGQCVDSTPQDARLMRYRSHVLHSLLEGFVQRLISLLLTPGPDRSNITLPPLNPIQERANQVITYEWAKDIMSNYQTGVLENSAKMLLLFHLIDESVIRGDKILVFSQSLSTLTVIEDFLTRRPIPAGRVSPNNHGQNQTWVRNINYYRLDGSTSASERERLINQFNDPENTSTWVFLLSTRAGCLGVNLIGANRVVVFDASWNPCHDAQAVCRVYRYGQKKPCHIYRLVCDFTLEKKIYDRQVSKQGMSDRVVDDLNPVLTFTRKEVESLLHFAEEEPDSTKAPPQPHKEMETVISQACQLYPHLITKEPFHHESLLVDRKESKLTKAEKRAAKKSYEDEKRASVPYSRPSYAHYYPTSDQTLINIPAFNQRPIARGDEKPVASVRPVQSTPIPMMPRMAGMGVAGSSSGVGFPVNYLQKAGVYVQRIVTTTDIVIPGANSTTDVQARIGAGESIHMIKGSKGTYIKTNDGRIFAIRSGKLSRAVQGGTATNRGVSLLHAIGNGCSSPAERQRLTPDSALWPSTPESPEILRELSRYAVTADTVTQHNQTTESDHSRQFRDDIGMSIGEALQRSKRKMAEGRGHKQAGGKRSSTAAGFPGLSLGSGGLSFPPLNQALEGHMSHPLLMGGNSSSPFLQSAGQTLGDLQAMFPLAGADLLNHASSATGSNGHLPSSSTTTSSSTNTMPVSSASTTLPPYLMNPSVADLLSPGFPLNYSQSLLPDPRMYPNTLGGGPASSGGSSSFLSHYSSSPSSLLGAALSRPDTHHMATDNGGSSSDDDVIEVTGQ</sequence>
<dbReference type="Pfam" id="PF00176">
    <property type="entry name" value="SNF2-rel_dom"/>
    <property type="match status" value="1"/>
</dbReference>
<dbReference type="PROSITE" id="PS51192">
    <property type="entry name" value="HELICASE_ATP_BIND_1"/>
    <property type="match status" value="1"/>
</dbReference>
<keyword evidence="13" id="KW-1185">Reference proteome</keyword>
<keyword evidence="6" id="KW-0067">ATP-binding</keyword>
<dbReference type="InterPro" id="IPR038718">
    <property type="entry name" value="SNF2-like_sf"/>
</dbReference>
<dbReference type="InterPro" id="IPR049730">
    <property type="entry name" value="SNF2/RAD54-like_C"/>
</dbReference>
<evidence type="ECO:0000256" key="9">
    <source>
        <dbReference type="SAM" id="MobiDB-lite"/>
    </source>
</evidence>
<dbReference type="InterPro" id="IPR027417">
    <property type="entry name" value="P-loop_NTPase"/>
</dbReference>
<feature type="domain" description="Helicase ATP-binding" evidence="10">
    <location>
        <begin position="99"/>
        <end position="319"/>
    </location>
</feature>
<feature type="domain" description="Helicase C-terminal" evidence="11">
    <location>
        <begin position="428"/>
        <end position="597"/>
    </location>
</feature>
<keyword evidence="4" id="KW-0378">Hydrolase</keyword>
<dbReference type="InterPro" id="IPR001650">
    <property type="entry name" value="Helicase_C-like"/>
</dbReference>
<dbReference type="InterPro" id="IPR000330">
    <property type="entry name" value="SNF2_N"/>
</dbReference>
<dbReference type="PANTHER" id="PTHR45797:SF1">
    <property type="entry name" value="HELICASE ARIP4"/>
    <property type="match status" value="1"/>
</dbReference>
<feature type="region of interest" description="Disordered" evidence="9">
    <location>
        <begin position="660"/>
        <end position="680"/>
    </location>
</feature>
<dbReference type="InterPro" id="IPR044573">
    <property type="entry name" value="ARIP4_DEXHc"/>
</dbReference>
<dbReference type="CDD" id="cd18793">
    <property type="entry name" value="SF2_C_SNF"/>
    <property type="match status" value="1"/>
</dbReference>
<dbReference type="GeneTree" id="ENSGT00940000155763"/>
<evidence type="ECO:0000256" key="8">
    <source>
        <dbReference type="ARBA" id="ARBA00023242"/>
    </source>
</evidence>